<name>A0A644TCR0_9ZZZZ</name>
<dbReference type="PIRSF" id="PIRSF008502">
    <property type="entry name" value="UCP008502"/>
    <property type="match status" value="1"/>
</dbReference>
<dbReference type="PANTHER" id="PTHR36439">
    <property type="entry name" value="BLL4334 PROTEIN"/>
    <property type="match status" value="1"/>
</dbReference>
<reference evidence="1" key="1">
    <citation type="submission" date="2019-08" db="EMBL/GenBank/DDBJ databases">
        <authorList>
            <person name="Kucharzyk K."/>
            <person name="Murdoch R.W."/>
            <person name="Higgins S."/>
            <person name="Loffler F."/>
        </authorList>
    </citation>
    <scope>NUCLEOTIDE SEQUENCE</scope>
</reference>
<gene>
    <name evidence="1" type="ORF">SDC9_10345</name>
</gene>
<protein>
    <recommendedName>
        <fullName evidence="2">DUF1697 domain-containing protein</fullName>
    </recommendedName>
</protein>
<evidence type="ECO:0008006" key="2">
    <source>
        <dbReference type="Google" id="ProtNLM"/>
    </source>
</evidence>
<sequence>MKYVLLLRGVNVGKSVQVPMKVLKSILEGMGLDTVTTYLNSGNALFESDKTKAELSILIDKALTETFKQKISFLVKTSLEIVNIEAAIPKKWNNNENEQTYVAYLYDDLDRENIISELPIKKEYVTIVYCKGAIIWNIKSEYYNKSQITKIAQYYGYGKMTTRNVNTARKLAELAKV</sequence>
<evidence type="ECO:0000313" key="1">
    <source>
        <dbReference type="EMBL" id="MPL64688.1"/>
    </source>
</evidence>
<dbReference type="SUPFAM" id="SSF160379">
    <property type="entry name" value="SP0830-like"/>
    <property type="match status" value="1"/>
</dbReference>
<dbReference type="Pfam" id="PF08002">
    <property type="entry name" value="DUF1697"/>
    <property type="match status" value="1"/>
</dbReference>
<dbReference type="PANTHER" id="PTHR36439:SF1">
    <property type="entry name" value="DUF1697 DOMAIN-CONTAINING PROTEIN"/>
    <property type="match status" value="1"/>
</dbReference>
<dbReference type="EMBL" id="VSSQ01000025">
    <property type="protein sequence ID" value="MPL64688.1"/>
    <property type="molecule type" value="Genomic_DNA"/>
</dbReference>
<comment type="caution">
    <text evidence="1">The sequence shown here is derived from an EMBL/GenBank/DDBJ whole genome shotgun (WGS) entry which is preliminary data.</text>
</comment>
<dbReference type="AlphaFoldDB" id="A0A644TCR0"/>
<organism evidence="1">
    <name type="scientific">bioreactor metagenome</name>
    <dbReference type="NCBI Taxonomy" id="1076179"/>
    <lineage>
        <taxon>unclassified sequences</taxon>
        <taxon>metagenomes</taxon>
        <taxon>ecological metagenomes</taxon>
    </lineage>
</organism>
<dbReference type="Gene3D" id="3.30.70.1280">
    <property type="entry name" value="SP0830-like domains"/>
    <property type="match status" value="1"/>
</dbReference>
<dbReference type="InterPro" id="IPR012545">
    <property type="entry name" value="DUF1697"/>
</dbReference>
<accession>A0A644TCR0</accession>
<proteinExistence type="predicted"/>
<dbReference type="Gene3D" id="3.30.70.1260">
    <property type="entry name" value="bacterial protein sp0830 like"/>
    <property type="match status" value="1"/>
</dbReference>